<evidence type="ECO:0000256" key="2">
    <source>
        <dbReference type="ARBA" id="ARBA00022801"/>
    </source>
</evidence>
<dbReference type="PANTHER" id="PTHR47572">
    <property type="entry name" value="LIPOPROTEIN-RELATED"/>
    <property type="match status" value="1"/>
</dbReference>
<keyword evidence="6" id="KW-1185">Reference proteome</keyword>
<feature type="chain" id="PRO_5046659137" evidence="3">
    <location>
        <begin position="27"/>
        <end position="361"/>
    </location>
</feature>
<dbReference type="Pfam" id="PF08450">
    <property type="entry name" value="SGL"/>
    <property type="match status" value="1"/>
</dbReference>
<organism evidence="5 6">
    <name type="scientific">Micromonospora parastrephiae</name>
    <dbReference type="NCBI Taxonomy" id="2806101"/>
    <lineage>
        <taxon>Bacteria</taxon>
        <taxon>Bacillati</taxon>
        <taxon>Actinomycetota</taxon>
        <taxon>Actinomycetes</taxon>
        <taxon>Micromonosporales</taxon>
        <taxon>Micromonosporaceae</taxon>
        <taxon>Micromonospora</taxon>
    </lineage>
</organism>
<evidence type="ECO:0000313" key="5">
    <source>
        <dbReference type="EMBL" id="MBM0230588.1"/>
    </source>
</evidence>
<dbReference type="Proteomes" id="UP000601027">
    <property type="component" value="Unassembled WGS sequence"/>
</dbReference>
<protein>
    <submittedName>
        <fullName evidence="5">SMP-30/gluconolactonase/LRE family protein</fullName>
    </submittedName>
</protein>
<reference evidence="5 6" key="1">
    <citation type="submission" date="2021-01" db="EMBL/GenBank/DDBJ databases">
        <title>Draft genome sequence of Micromonospora sp. strain STR1_7.</title>
        <authorList>
            <person name="Karlyshev A."/>
            <person name="Jawad R."/>
        </authorList>
    </citation>
    <scope>NUCLEOTIDE SEQUENCE [LARGE SCALE GENOMIC DNA]</scope>
    <source>
        <strain evidence="5 6">STR1-7</strain>
    </source>
</reference>
<dbReference type="InterPro" id="IPR013658">
    <property type="entry name" value="SGL"/>
</dbReference>
<evidence type="ECO:0000256" key="1">
    <source>
        <dbReference type="ARBA" id="ARBA00008853"/>
    </source>
</evidence>
<comment type="similarity">
    <text evidence="1">Belongs to the SMP-30/CGR1 family.</text>
</comment>
<dbReference type="PRINTS" id="PR01790">
    <property type="entry name" value="SMP30FAMILY"/>
</dbReference>
<proteinExistence type="inferred from homology"/>
<dbReference type="PANTHER" id="PTHR47572:SF4">
    <property type="entry name" value="LACTONASE DRP35"/>
    <property type="match status" value="1"/>
</dbReference>
<evidence type="ECO:0000259" key="4">
    <source>
        <dbReference type="Pfam" id="PF08450"/>
    </source>
</evidence>
<dbReference type="SUPFAM" id="SSF63829">
    <property type="entry name" value="Calcium-dependent phosphotriesterase"/>
    <property type="match status" value="1"/>
</dbReference>
<accession>A0ABS1XMW2</accession>
<feature type="signal peptide" evidence="3">
    <location>
        <begin position="1"/>
        <end position="26"/>
    </location>
</feature>
<sequence>MSRRPSIAALAGLCLALSTATIPTGAAATPPETSRAVHVSAHAAATRADGALANPPGAPSGVCPAGTAYGPPLPASSVTATKIQSGFSFLEGPLWVADGGYLLFSDMAAGTGPYNVQPSTIRRFTPPATFDTFLANAGSNGLALSADAQQVIAATHDQRNVSAYRLSDSARSTVAANYQGRAFNSPNDVAVRSDGVVYFTDPNFQRGNRPDQMSGRTSVFRVSGNQVTLVDDRLRQPNGLALSPDGTTLYVGAYSENKIYKYAVQPDGSTGARSVFVNYVGGPDGGTIDCAGNVYWASGSDSLIHVYSPAGTQLGTIRSGTTGTTNVAFGGPDRQTLYVTSGPRNDSGLYSVRLNIPGYPY</sequence>
<comment type="caution">
    <text evidence="5">The sequence shown here is derived from an EMBL/GenBank/DDBJ whole genome shotgun (WGS) entry which is preliminary data.</text>
</comment>
<dbReference type="EMBL" id="JAEVHM010000002">
    <property type="protein sequence ID" value="MBM0230588.1"/>
    <property type="molecule type" value="Genomic_DNA"/>
</dbReference>
<dbReference type="InterPro" id="IPR051262">
    <property type="entry name" value="SMP-30/CGR1_Lactonase"/>
</dbReference>
<feature type="domain" description="SMP-30/Gluconolactonase/LRE-like region" evidence="4">
    <location>
        <begin position="91"/>
        <end position="341"/>
    </location>
</feature>
<dbReference type="Gene3D" id="2.120.10.30">
    <property type="entry name" value="TolB, C-terminal domain"/>
    <property type="match status" value="1"/>
</dbReference>
<keyword evidence="3" id="KW-0732">Signal</keyword>
<evidence type="ECO:0000313" key="6">
    <source>
        <dbReference type="Proteomes" id="UP000601027"/>
    </source>
</evidence>
<name>A0ABS1XMW2_9ACTN</name>
<gene>
    <name evidence="5" type="ORF">JNW91_01055</name>
</gene>
<evidence type="ECO:0000256" key="3">
    <source>
        <dbReference type="SAM" id="SignalP"/>
    </source>
</evidence>
<keyword evidence="2" id="KW-0378">Hydrolase</keyword>
<dbReference type="InterPro" id="IPR011042">
    <property type="entry name" value="6-blade_b-propeller_TolB-like"/>
</dbReference>
<dbReference type="InterPro" id="IPR005511">
    <property type="entry name" value="SMP-30"/>
</dbReference>